<sequence length="67" mass="7926">MYLITHPLKQTIKICCLSDFLTITNILILYVLLLNSSIIAYILKSKEYSHFLPSKTYDYYLLHFISH</sequence>
<reference evidence="3" key="1">
    <citation type="submission" date="2016-11" db="UniProtKB">
        <authorList>
            <consortium name="WormBaseParasite"/>
        </authorList>
    </citation>
    <scope>IDENTIFICATION</scope>
</reference>
<keyword evidence="1" id="KW-0812">Transmembrane</keyword>
<protein>
    <submittedName>
        <fullName evidence="3">Ovule protein</fullName>
    </submittedName>
</protein>
<evidence type="ECO:0000313" key="2">
    <source>
        <dbReference type="Proteomes" id="UP000095283"/>
    </source>
</evidence>
<feature type="transmembrane region" description="Helical" evidence="1">
    <location>
        <begin position="20"/>
        <end position="43"/>
    </location>
</feature>
<organism evidence="2 3">
    <name type="scientific">Heterorhabditis bacteriophora</name>
    <name type="common">Entomopathogenic nematode worm</name>
    <dbReference type="NCBI Taxonomy" id="37862"/>
    <lineage>
        <taxon>Eukaryota</taxon>
        <taxon>Metazoa</taxon>
        <taxon>Ecdysozoa</taxon>
        <taxon>Nematoda</taxon>
        <taxon>Chromadorea</taxon>
        <taxon>Rhabditida</taxon>
        <taxon>Rhabditina</taxon>
        <taxon>Rhabditomorpha</taxon>
        <taxon>Strongyloidea</taxon>
        <taxon>Heterorhabditidae</taxon>
        <taxon>Heterorhabditis</taxon>
    </lineage>
</organism>
<dbReference type="AlphaFoldDB" id="A0A1I7WZ79"/>
<accession>A0A1I7WZ79</accession>
<dbReference type="WBParaSite" id="Hba_10485">
    <property type="protein sequence ID" value="Hba_10485"/>
    <property type="gene ID" value="Hba_10485"/>
</dbReference>
<proteinExistence type="predicted"/>
<keyword evidence="2" id="KW-1185">Reference proteome</keyword>
<evidence type="ECO:0000313" key="3">
    <source>
        <dbReference type="WBParaSite" id="Hba_10485"/>
    </source>
</evidence>
<dbReference type="Proteomes" id="UP000095283">
    <property type="component" value="Unplaced"/>
</dbReference>
<keyword evidence="1" id="KW-0472">Membrane</keyword>
<name>A0A1I7WZ79_HETBA</name>
<keyword evidence="1" id="KW-1133">Transmembrane helix</keyword>
<evidence type="ECO:0000256" key="1">
    <source>
        <dbReference type="SAM" id="Phobius"/>
    </source>
</evidence>